<dbReference type="Gene3D" id="3.90.1530.30">
    <property type="match status" value="1"/>
</dbReference>
<dbReference type="InterPro" id="IPR003115">
    <property type="entry name" value="ParB_N"/>
</dbReference>
<dbReference type="PANTHER" id="PTHR33375:SF7">
    <property type="entry name" value="CHROMOSOME 2-PARTITIONING PROTEIN PARB-RELATED"/>
    <property type="match status" value="1"/>
</dbReference>
<feature type="region of interest" description="Disordered" evidence="1">
    <location>
        <begin position="662"/>
        <end position="708"/>
    </location>
</feature>
<name>A0AAC8Z1Y1_SPHMC</name>
<evidence type="ECO:0000259" key="2">
    <source>
        <dbReference type="SMART" id="SM00470"/>
    </source>
</evidence>
<proteinExistence type="predicted"/>
<dbReference type="AlphaFoldDB" id="A0AAC8Z1Y1"/>
<dbReference type="Proteomes" id="UP000076088">
    <property type="component" value="Chromosome"/>
</dbReference>
<feature type="domain" description="ParB-like N-terminal" evidence="2">
    <location>
        <begin position="13"/>
        <end position="117"/>
    </location>
</feature>
<dbReference type="EMBL" id="CP013344">
    <property type="protein sequence ID" value="AMU90351.1"/>
    <property type="molecule type" value="Genomic_DNA"/>
</dbReference>
<accession>A0AAC8Z1Y1</accession>
<reference evidence="3 4" key="2">
    <citation type="journal article" date="2016" name="Genome Announc.">
        <title>Complete Genome Sequence of Sphingopyxis macrogoltabida Strain 203N (NBRC 111659), a Polyethylene Glycol Degrader.</title>
        <authorList>
            <person name="Ohtsubo Y."/>
            <person name="Nonoyama S."/>
            <person name="Nagata Y."/>
            <person name="Numata M."/>
            <person name="Tsuchikane K."/>
            <person name="Hosoyama A."/>
            <person name="Yamazoe A."/>
            <person name="Tsuda M."/>
            <person name="Fujita N."/>
            <person name="Kawai F."/>
        </authorList>
    </citation>
    <scope>NUCLEOTIDE SEQUENCE [LARGE SCALE GENOMIC DNA]</scope>
    <source>
        <strain evidence="3 4">203N</strain>
    </source>
</reference>
<feature type="compositionally biased region" description="Low complexity" evidence="1">
    <location>
        <begin position="668"/>
        <end position="679"/>
    </location>
</feature>
<dbReference type="RefSeq" id="WP_054729082.1">
    <property type="nucleotide sequence ID" value="NZ_CP009429.1"/>
</dbReference>
<feature type="compositionally biased region" description="Acidic residues" evidence="1">
    <location>
        <begin position="393"/>
        <end position="403"/>
    </location>
</feature>
<sequence>MASKQKITLDQPQAIPLDRLRLSDANVRRIKPGQSVAELADSIARRGLLHNLNVRPILDSEGNPTGDFEVPAGGRRYRALQLLVKQKRLANNAPIPCRVRAANDDILAEEDSLAENSERVNLHPLDQFRGMQALADKGNAVEDIAAHFFVTPAVVRQRLKLASVSPKLLDIYGDDGMSLETLMAFTVTDDEERQIQVWEMVEHDFPPSASLIRQRLTENSVRVSDKRVRFVGLDAYVEAGGSVVRDLFEVDHGGWLTDVGLLDRLVAEKFEAEAARIGEEGWKWIDAAIEHVFNPGRGMRVLAGDEVPMSAEEEKLGADLEAEGEALSNEWSDADEVPDEVHTRLEEIDAEISRINDRPIVFDAAEIAIAGAFVSIGIDGRLSVERGYVKPEDEPEAEPEEGDQGTGEGANDAGGGDGSSKSAPSAPGQSAAEPEDDEGALKPMSERLVSDLTAWRTLALQDAFAKCPETAYIAVLHAFVLSCFYGYSRESCLQTSINSVHFSNAPAGLRHCAPGQAIAERLDEWRGRLPKSDKEVWDWLLELGDEDRASLLAHCASLGVNAQAEIVRGYDGRVSAHGIARRLAHSHVLARAVGLDVVEAGWRPTADGYLSSVPKLRILADVAEARGENLAGMIDHLKKGDMAREAERLLEDAGWLPEPMRTPELESAAIPAPEATAPANDEADDELPAFLAEEGGEDAGDPEAIGAE</sequence>
<evidence type="ECO:0000256" key="1">
    <source>
        <dbReference type="SAM" id="MobiDB-lite"/>
    </source>
</evidence>
<reference evidence="4" key="1">
    <citation type="submission" date="2015-11" db="EMBL/GenBank/DDBJ databases">
        <title>Complete genome sequence of a polyethylene-glycol degrader Sphingopyxis macrogoltabida 203N (NBRC 111659).</title>
        <authorList>
            <person name="Yoshiyuki O."/>
            <person name="Shouta N."/>
            <person name="Nagata Y."/>
            <person name="Numata M."/>
            <person name="Tsuchikane K."/>
            <person name="Hosoyama A."/>
            <person name="Yamazoe A."/>
            <person name="Tsuda M."/>
            <person name="Fujita N."/>
            <person name="Kawai F."/>
        </authorList>
    </citation>
    <scope>NUCLEOTIDE SEQUENCE [LARGE SCALE GENOMIC DNA]</scope>
    <source>
        <strain evidence="4">203N</strain>
    </source>
</reference>
<dbReference type="SMART" id="SM00470">
    <property type="entry name" value="ParB"/>
    <property type="match status" value="1"/>
</dbReference>
<dbReference type="KEGG" id="smaz:LH19_14490"/>
<organism evidence="3 4">
    <name type="scientific">Sphingopyxis macrogoltabida</name>
    <name type="common">Sphingomonas macrogoltabidus</name>
    <dbReference type="NCBI Taxonomy" id="33050"/>
    <lineage>
        <taxon>Bacteria</taxon>
        <taxon>Pseudomonadati</taxon>
        <taxon>Pseudomonadota</taxon>
        <taxon>Alphaproteobacteria</taxon>
        <taxon>Sphingomonadales</taxon>
        <taxon>Sphingomonadaceae</taxon>
        <taxon>Sphingopyxis</taxon>
    </lineage>
</organism>
<dbReference type="InterPro" id="IPR050336">
    <property type="entry name" value="Chromosome_partition/occlusion"/>
</dbReference>
<dbReference type="PANTHER" id="PTHR33375">
    <property type="entry name" value="CHROMOSOME-PARTITIONING PROTEIN PARB-RELATED"/>
    <property type="match status" value="1"/>
</dbReference>
<gene>
    <name evidence="3" type="ORF">ATM17_15095</name>
</gene>
<dbReference type="GO" id="GO:0005694">
    <property type="term" value="C:chromosome"/>
    <property type="evidence" value="ECO:0007669"/>
    <property type="project" value="TreeGrafter"/>
</dbReference>
<evidence type="ECO:0000313" key="4">
    <source>
        <dbReference type="Proteomes" id="UP000076088"/>
    </source>
</evidence>
<dbReference type="SUPFAM" id="SSF109709">
    <property type="entry name" value="KorB DNA-binding domain-like"/>
    <property type="match status" value="1"/>
</dbReference>
<dbReference type="FunFam" id="3.90.1530.30:FF:000002">
    <property type="entry name" value="Chromosome partitioning protein ParB"/>
    <property type="match status" value="1"/>
</dbReference>
<dbReference type="InterPro" id="IPR036086">
    <property type="entry name" value="ParB/Sulfiredoxin_sf"/>
</dbReference>
<dbReference type="GO" id="GO:0007059">
    <property type="term" value="P:chromosome segregation"/>
    <property type="evidence" value="ECO:0007669"/>
    <property type="project" value="TreeGrafter"/>
</dbReference>
<dbReference type="SUPFAM" id="SSF110849">
    <property type="entry name" value="ParB/Sulfiredoxin"/>
    <property type="match status" value="1"/>
</dbReference>
<dbReference type="Gene3D" id="1.10.10.2830">
    <property type="match status" value="1"/>
</dbReference>
<evidence type="ECO:0000313" key="3">
    <source>
        <dbReference type="EMBL" id="AMU90351.1"/>
    </source>
</evidence>
<dbReference type="CDD" id="cd16406">
    <property type="entry name" value="ParB_N_like"/>
    <property type="match status" value="1"/>
</dbReference>
<feature type="region of interest" description="Disordered" evidence="1">
    <location>
        <begin position="390"/>
        <end position="440"/>
    </location>
</feature>
<dbReference type="Pfam" id="PF02195">
    <property type="entry name" value="ParB_N"/>
    <property type="match status" value="1"/>
</dbReference>
<keyword evidence="4" id="KW-1185">Reference proteome</keyword>
<feature type="compositionally biased region" description="Low complexity" evidence="1">
    <location>
        <begin position="419"/>
        <end position="432"/>
    </location>
</feature>
<protein>
    <submittedName>
        <fullName evidence="3">Chromosome partitioning protein ParB</fullName>
    </submittedName>
</protein>
<feature type="compositionally biased region" description="Gly residues" evidence="1">
    <location>
        <begin position="404"/>
        <end position="418"/>
    </location>
</feature>